<evidence type="ECO:0000313" key="2">
    <source>
        <dbReference type="EMBL" id="GFH20099.1"/>
    </source>
</evidence>
<dbReference type="PANTHER" id="PTHR37201">
    <property type="entry name" value="WD REPEAT PROTEIN"/>
    <property type="match status" value="1"/>
</dbReference>
<dbReference type="AlphaFoldDB" id="A0A699ZKH1"/>
<feature type="region of interest" description="Disordered" evidence="1">
    <location>
        <begin position="342"/>
        <end position="389"/>
    </location>
</feature>
<sequence length="472" mass="51708">MQVQSCLPQYMPSPLFRFHTAIAIMLSQGGINYFYGLHVRQKHVAGEEAMQLLRNSSESIHRLTRLRQGKVVAPLSSRPNGPRARAAAGNAEAASERLSSDEVEDIVESAAAFVSIVSDLRPISAQYNAFAEVWKRLAEVPQTALPQLLKEVEPGALRGLWKASMSRYVLDDDRANELMGDFNEYNDFPATAGEVRALLGSECSSQAGICTMLTISRVLQSSCCSHVGVLAQLVTYHGVSEIEDMTSKRPPIALVPVHRGSFKHLQPRLEAFVTQPVQRRFFQQVFFRSPTTGLMFARTTMQLVGPVPCWWQASYCAVNTELVLTPSSLDAGADITCDYTTRHGSLDQSSEGGSDESQQEEPDQEMGGQPTGLSDMDLPSTQWPWPPDSELSPITNTQRDYIRIAGPGVYVGCGYTSGDTSEDAACTTFRPESIVEGTCSIMMCCLPIPIETLQSDLRRTLVEAESAGLLQS</sequence>
<gene>
    <name evidence="2" type="ORF">HaLaN_17168</name>
</gene>
<dbReference type="Proteomes" id="UP000485058">
    <property type="component" value="Unassembled WGS sequence"/>
</dbReference>
<evidence type="ECO:0000256" key="1">
    <source>
        <dbReference type="SAM" id="MobiDB-lite"/>
    </source>
</evidence>
<accession>A0A699ZKH1</accession>
<name>A0A699ZKH1_HAELA</name>
<feature type="compositionally biased region" description="Acidic residues" evidence="1">
    <location>
        <begin position="353"/>
        <end position="364"/>
    </location>
</feature>
<keyword evidence="3" id="KW-1185">Reference proteome</keyword>
<comment type="caution">
    <text evidence="2">The sequence shown here is derived from an EMBL/GenBank/DDBJ whole genome shotgun (WGS) entry which is preliminary data.</text>
</comment>
<dbReference type="EMBL" id="BLLF01001574">
    <property type="protein sequence ID" value="GFH20099.1"/>
    <property type="molecule type" value="Genomic_DNA"/>
</dbReference>
<protein>
    <submittedName>
        <fullName evidence="2">Uncharacterized protein</fullName>
    </submittedName>
</protein>
<feature type="region of interest" description="Disordered" evidence="1">
    <location>
        <begin position="74"/>
        <end position="96"/>
    </location>
</feature>
<organism evidence="2 3">
    <name type="scientific">Haematococcus lacustris</name>
    <name type="common">Green alga</name>
    <name type="synonym">Haematococcus pluvialis</name>
    <dbReference type="NCBI Taxonomy" id="44745"/>
    <lineage>
        <taxon>Eukaryota</taxon>
        <taxon>Viridiplantae</taxon>
        <taxon>Chlorophyta</taxon>
        <taxon>core chlorophytes</taxon>
        <taxon>Chlorophyceae</taxon>
        <taxon>CS clade</taxon>
        <taxon>Chlamydomonadales</taxon>
        <taxon>Haematococcaceae</taxon>
        <taxon>Haematococcus</taxon>
    </lineage>
</organism>
<feature type="compositionally biased region" description="Low complexity" evidence="1">
    <location>
        <begin position="77"/>
        <end position="93"/>
    </location>
</feature>
<reference evidence="2 3" key="1">
    <citation type="submission" date="2020-02" db="EMBL/GenBank/DDBJ databases">
        <title>Draft genome sequence of Haematococcus lacustris strain NIES-144.</title>
        <authorList>
            <person name="Morimoto D."/>
            <person name="Nakagawa S."/>
            <person name="Yoshida T."/>
            <person name="Sawayama S."/>
        </authorList>
    </citation>
    <scope>NUCLEOTIDE SEQUENCE [LARGE SCALE GENOMIC DNA]</scope>
    <source>
        <strain evidence="2 3">NIES-144</strain>
    </source>
</reference>
<proteinExistence type="predicted"/>
<dbReference type="PANTHER" id="PTHR37201:SF1">
    <property type="entry name" value="WD REPEAT PROTEIN"/>
    <property type="match status" value="1"/>
</dbReference>
<evidence type="ECO:0000313" key="3">
    <source>
        <dbReference type="Proteomes" id="UP000485058"/>
    </source>
</evidence>